<dbReference type="EMBL" id="JACSIT010000037">
    <property type="protein sequence ID" value="MBC6992792.1"/>
    <property type="molecule type" value="Genomic_DNA"/>
</dbReference>
<comment type="caution">
    <text evidence="7">The sequence shown here is derived from an EMBL/GenBank/DDBJ whole genome shotgun (WGS) entry which is preliminary data.</text>
</comment>
<dbReference type="SUPFAM" id="SSF52151">
    <property type="entry name" value="FabD/lysophospholipase-like"/>
    <property type="match status" value="1"/>
</dbReference>
<evidence type="ECO:0000256" key="5">
    <source>
        <dbReference type="SAM" id="SignalP"/>
    </source>
</evidence>
<dbReference type="InterPro" id="IPR016035">
    <property type="entry name" value="Acyl_Trfase/lysoPLipase"/>
</dbReference>
<feature type="signal peptide" evidence="5">
    <location>
        <begin position="1"/>
        <end position="20"/>
    </location>
</feature>
<dbReference type="AlphaFoldDB" id="A0A923PEW6"/>
<organism evidence="7 8">
    <name type="scientific">Neolewinella lacunae</name>
    <dbReference type="NCBI Taxonomy" id="1517758"/>
    <lineage>
        <taxon>Bacteria</taxon>
        <taxon>Pseudomonadati</taxon>
        <taxon>Bacteroidota</taxon>
        <taxon>Saprospiria</taxon>
        <taxon>Saprospirales</taxon>
        <taxon>Lewinellaceae</taxon>
        <taxon>Neolewinella</taxon>
    </lineage>
</organism>
<dbReference type="Pfam" id="PF01734">
    <property type="entry name" value="Patatin"/>
    <property type="match status" value="1"/>
</dbReference>
<feature type="chain" id="PRO_5036850336" evidence="5">
    <location>
        <begin position="21"/>
        <end position="739"/>
    </location>
</feature>
<dbReference type="Gene3D" id="3.40.1090.10">
    <property type="entry name" value="Cytosolic phospholipase A2 catalytic domain"/>
    <property type="match status" value="2"/>
</dbReference>
<keyword evidence="3 4" id="KW-0443">Lipid metabolism</keyword>
<keyword evidence="5" id="KW-0732">Signal</keyword>
<evidence type="ECO:0000256" key="3">
    <source>
        <dbReference type="ARBA" id="ARBA00023098"/>
    </source>
</evidence>
<dbReference type="Proteomes" id="UP000650081">
    <property type="component" value="Unassembled WGS sequence"/>
</dbReference>
<keyword evidence="1 4" id="KW-0378">Hydrolase</keyword>
<evidence type="ECO:0000313" key="8">
    <source>
        <dbReference type="Proteomes" id="UP000650081"/>
    </source>
</evidence>
<feature type="active site" description="Nucleophile" evidence="4">
    <location>
        <position position="62"/>
    </location>
</feature>
<accession>A0A923PEW6</accession>
<dbReference type="PANTHER" id="PTHR14226:SF76">
    <property type="entry name" value="NTE FAMILY PROTEIN RSSA"/>
    <property type="match status" value="1"/>
</dbReference>
<keyword evidence="8" id="KW-1185">Reference proteome</keyword>
<feature type="domain" description="PNPLA" evidence="6">
    <location>
        <begin position="29"/>
        <end position="219"/>
    </location>
</feature>
<keyword evidence="2 4" id="KW-0442">Lipid degradation</keyword>
<feature type="active site" description="Proton acceptor" evidence="4">
    <location>
        <position position="206"/>
    </location>
</feature>
<feature type="short sequence motif" description="GXSXG" evidence="4">
    <location>
        <begin position="60"/>
        <end position="64"/>
    </location>
</feature>
<dbReference type="PROSITE" id="PS51635">
    <property type="entry name" value="PNPLA"/>
    <property type="match status" value="1"/>
</dbReference>
<dbReference type="InterPro" id="IPR043864">
    <property type="entry name" value="Omp85-like_dom"/>
</dbReference>
<protein>
    <submittedName>
        <fullName evidence="7">Patatin-like phospholipase family protein</fullName>
    </submittedName>
</protein>
<gene>
    <name evidence="7" type="ORF">H9S92_01335</name>
</gene>
<dbReference type="GO" id="GO:0016042">
    <property type="term" value="P:lipid catabolic process"/>
    <property type="evidence" value="ECO:0007669"/>
    <property type="project" value="UniProtKB-UniRule"/>
</dbReference>
<dbReference type="PANTHER" id="PTHR14226">
    <property type="entry name" value="NEUROPATHY TARGET ESTERASE/SWISS CHEESE D.MELANOGASTER"/>
    <property type="match status" value="1"/>
</dbReference>
<evidence type="ECO:0000256" key="2">
    <source>
        <dbReference type="ARBA" id="ARBA00022963"/>
    </source>
</evidence>
<dbReference type="InterPro" id="IPR002641">
    <property type="entry name" value="PNPLA_dom"/>
</dbReference>
<proteinExistence type="predicted"/>
<dbReference type="CDD" id="cd07205">
    <property type="entry name" value="Pat_PNPLA6_PNPLA7_NTE1_like"/>
    <property type="match status" value="1"/>
</dbReference>
<sequence length="739" mass="81931">MRTSLLILLLLALLSAPGWGQTDDLKVGLVLSGGGARGYAHIGALQVLEEAGIRVDYIGGTSMGSIVGGLYAAGYRAGQLERMLRQTDIMAELQDVIGRENRTIYEKLYNEHYLLGLSLQNFSLQLPAALSDGQRIRDLFSHWTAGVHTVRDFSRLPTPFLCVGTDLVTGEAILLEEGILADAMRASAALPGVLSPHEMNGHIMTDGGISNNYPAEEIKEKGMDYIIGITVEQDPYDADEINSLDKLLLQIAFFQATRRNIDQYAATNIDLKPELGGFSQLSFESIDDIILAGRRAAEAKLDSLRMIAARQRPAPAQDSISVPSHLNAPIVEIVGNVDLSRRQILSFFKGDLPGRIAWTDFRENLVALFATGRYTNVDYDWEAIPGTEDEVKLTLRLKQSPDFGQQLRVGLHYDQVYRANLLVGLTVNDFIANNSLTTIDLIGGSQFRYRADYRVNRVNGMAFGLRSRLHYSEVDFDLPQNVVGPGGLTFKELNFRFSDLNLEAYWDFLQTTNSFSGVSAEIKRYRSNSEQLLAADTANIYALADAHYFVPQLYFLYDKLSARDFPMRGFSIQAKARAIRQLGTDGAEAGAWAYNADLDFTFFVPITPSFSLGMELTAGGFLDQPSLPYRYYLGSNNRNLMNNFKAFPSLRLGEASGKDLLMGEFFARIRPGQASHYFTLAGRVARLTLDAAIPSSVRRDLLAAGRITYGFDSPLGPIELTYAHGNAGRELYFNLGYWF</sequence>
<dbReference type="Pfam" id="PF19143">
    <property type="entry name" value="Omp85_2"/>
    <property type="match status" value="1"/>
</dbReference>
<dbReference type="RefSeq" id="WP_187464925.1">
    <property type="nucleotide sequence ID" value="NZ_JACSIT010000037.1"/>
</dbReference>
<dbReference type="GO" id="GO:0016787">
    <property type="term" value="F:hydrolase activity"/>
    <property type="evidence" value="ECO:0007669"/>
    <property type="project" value="UniProtKB-UniRule"/>
</dbReference>
<feature type="short sequence motif" description="GXGXXG" evidence="4">
    <location>
        <begin position="33"/>
        <end position="38"/>
    </location>
</feature>
<evidence type="ECO:0000313" key="7">
    <source>
        <dbReference type="EMBL" id="MBC6992792.1"/>
    </source>
</evidence>
<evidence type="ECO:0000256" key="1">
    <source>
        <dbReference type="ARBA" id="ARBA00022801"/>
    </source>
</evidence>
<evidence type="ECO:0000256" key="4">
    <source>
        <dbReference type="PROSITE-ProRule" id="PRU01161"/>
    </source>
</evidence>
<reference evidence="7" key="1">
    <citation type="submission" date="2020-08" db="EMBL/GenBank/DDBJ databases">
        <title>Lewinella bacteria from marine environments.</title>
        <authorList>
            <person name="Zhong Y."/>
        </authorList>
    </citation>
    <scope>NUCLEOTIDE SEQUENCE</scope>
    <source>
        <strain evidence="7">KCTC 42187</strain>
    </source>
</reference>
<evidence type="ECO:0000259" key="6">
    <source>
        <dbReference type="PROSITE" id="PS51635"/>
    </source>
</evidence>
<name>A0A923PEW6_9BACT</name>
<dbReference type="InterPro" id="IPR050301">
    <property type="entry name" value="NTE"/>
</dbReference>
<feature type="short sequence motif" description="DGA/G" evidence="4">
    <location>
        <begin position="206"/>
        <end position="208"/>
    </location>
</feature>